<accession>A0A2K0TY22</accession>
<comment type="caution">
    <text evidence="2">The sequence shown here is derived from an EMBL/GenBank/DDBJ whole genome shotgun (WGS) entry which is preliminary data.</text>
</comment>
<reference evidence="2 3" key="1">
    <citation type="submission" date="2017-02" db="EMBL/GenBank/DDBJ databases">
        <title>Genomes of Trichoderma spp. with biocontrol activity.</title>
        <authorList>
            <person name="Gardiner D."/>
            <person name="Kazan K."/>
            <person name="Vos C."/>
            <person name="Harvey P."/>
        </authorList>
    </citation>
    <scope>NUCLEOTIDE SEQUENCE [LARGE SCALE GENOMIC DNA]</scope>
    <source>
        <strain evidence="2 3">Tr1</strain>
    </source>
</reference>
<dbReference type="EMBL" id="MTYI01000155">
    <property type="protein sequence ID" value="PNP50424.1"/>
    <property type="molecule type" value="Genomic_DNA"/>
</dbReference>
<evidence type="ECO:0000313" key="2">
    <source>
        <dbReference type="EMBL" id="PNP50424.1"/>
    </source>
</evidence>
<name>A0A2K0TY22_TRIHA</name>
<gene>
    <name evidence="2" type="ORF">THARTR1_08806</name>
</gene>
<dbReference type="Proteomes" id="UP000236290">
    <property type="component" value="Unassembled WGS sequence"/>
</dbReference>
<feature type="region of interest" description="Disordered" evidence="1">
    <location>
        <begin position="1"/>
        <end position="69"/>
    </location>
</feature>
<organism evidence="2 3">
    <name type="scientific">Trichoderma harzianum</name>
    <name type="common">Hypocrea lixii</name>
    <dbReference type="NCBI Taxonomy" id="5544"/>
    <lineage>
        <taxon>Eukaryota</taxon>
        <taxon>Fungi</taxon>
        <taxon>Dikarya</taxon>
        <taxon>Ascomycota</taxon>
        <taxon>Pezizomycotina</taxon>
        <taxon>Sordariomycetes</taxon>
        <taxon>Hypocreomycetidae</taxon>
        <taxon>Hypocreales</taxon>
        <taxon>Hypocreaceae</taxon>
        <taxon>Trichoderma</taxon>
    </lineage>
</organism>
<dbReference type="AlphaFoldDB" id="A0A2K0TY22"/>
<evidence type="ECO:0000256" key="1">
    <source>
        <dbReference type="SAM" id="MobiDB-lite"/>
    </source>
</evidence>
<sequence>MAIPVPPPSGASSSAQSKWLRQGQGAAAGFSSPRMPPPPQEPTELPATPVWKPRLTPTRRGDDLFLIAQ</sequence>
<evidence type="ECO:0000313" key="3">
    <source>
        <dbReference type="Proteomes" id="UP000236290"/>
    </source>
</evidence>
<proteinExistence type="predicted"/>
<protein>
    <submittedName>
        <fullName evidence="2">Uncharacterized protein</fullName>
    </submittedName>
</protein>